<dbReference type="EMBL" id="CAJPEV010003539">
    <property type="protein sequence ID" value="CAG0899976.1"/>
    <property type="molecule type" value="Genomic_DNA"/>
</dbReference>
<evidence type="ECO:0000256" key="2">
    <source>
        <dbReference type="ARBA" id="ARBA00006434"/>
    </source>
</evidence>
<feature type="transmembrane region" description="Helical" evidence="13">
    <location>
        <begin position="501"/>
        <end position="524"/>
    </location>
</feature>
<reference evidence="14" key="1">
    <citation type="submission" date="2020-11" db="EMBL/GenBank/DDBJ databases">
        <authorList>
            <person name="Tran Van P."/>
        </authorList>
    </citation>
    <scope>NUCLEOTIDE SEQUENCE</scope>
</reference>
<dbReference type="OrthoDB" id="6132759at2759"/>
<feature type="transmembrane region" description="Helical" evidence="13">
    <location>
        <begin position="435"/>
        <end position="458"/>
    </location>
</feature>
<evidence type="ECO:0000256" key="4">
    <source>
        <dbReference type="ARBA" id="ARBA00022475"/>
    </source>
</evidence>
<dbReference type="GO" id="GO:0005886">
    <property type="term" value="C:plasma membrane"/>
    <property type="evidence" value="ECO:0007669"/>
    <property type="project" value="UniProtKB-SubCell"/>
</dbReference>
<evidence type="ECO:0000256" key="8">
    <source>
        <dbReference type="ARBA" id="ARBA00023065"/>
    </source>
</evidence>
<evidence type="ECO:0000256" key="10">
    <source>
        <dbReference type="ARBA" id="ARBA00023201"/>
    </source>
</evidence>
<proteinExistence type="inferred from homology"/>
<keyword evidence="8" id="KW-0406">Ion transport</keyword>
<evidence type="ECO:0000256" key="11">
    <source>
        <dbReference type="RuleBase" id="RU362091"/>
    </source>
</evidence>
<keyword evidence="3" id="KW-0813">Transport</keyword>
<keyword evidence="7" id="KW-0915">Sodium</keyword>
<evidence type="ECO:0000256" key="5">
    <source>
        <dbReference type="ARBA" id="ARBA00022692"/>
    </source>
</evidence>
<dbReference type="AlphaFoldDB" id="A0A7R9AC24"/>
<keyword evidence="9 13" id="KW-0472">Membrane</keyword>
<evidence type="ECO:0000256" key="7">
    <source>
        <dbReference type="ARBA" id="ARBA00023053"/>
    </source>
</evidence>
<dbReference type="Gene3D" id="1.20.1730.10">
    <property type="entry name" value="Sodium/glucose cotransporter"/>
    <property type="match status" value="3"/>
</dbReference>
<dbReference type="PANTHER" id="PTHR42985:SF39">
    <property type="entry name" value="GH10366P"/>
    <property type="match status" value="1"/>
</dbReference>
<keyword evidence="6 13" id="KW-1133">Transmembrane helix</keyword>
<evidence type="ECO:0000313" key="15">
    <source>
        <dbReference type="Proteomes" id="UP000677054"/>
    </source>
</evidence>
<evidence type="ECO:0000256" key="9">
    <source>
        <dbReference type="ARBA" id="ARBA00023136"/>
    </source>
</evidence>
<protein>
    <submittedName>
        <fullName evidence="14">Uncharacterized protein</fullName>
    </submittedName>
</protein>
<name>A0A7R9AC24_9CRUS</name>
<feature type="transmembrane region" description="Helical" evidence="13">
    <location>
        <begin position="406"/>
        <end position="428"/>
    </location>
</feature>
<feature type="transmembrane region" description="Helical" evidence="13">
    <location>
        <begin position="220"/>
        <end position="241"/>
    </location>
</feature>
<evidence type="ECO:0000256" key="12">
    <source>
        <dbReference type="SAM" id="MobiDB-lite"/>
    </source>
</evidence>
<feature type="region of interest" description="Disordered" evidence="12">
    <location>
        <begin position="588"/>
        <end position="612"/>
    </location>
</feature>
<sequence>MATVTMASVTMATATMATATMAIYPSKPGSFRLSRQCHAKVSDGDRGWHLFKSAITMLGTPAEVYRFGIMFWMIWVAYVLAVASAVYLYMPIFYHLRLTSAYEASLHRCSSERKNPVHYLRFCRRCTPSDERISFRFDAETKEILRFVSCPLCGCESSHSGFQPPNGELRDGRKQMCILKHPSSGIEVLRGLAGCGLTGFPNGAFVTADRSRIRIAGIHVTGISVYLAVCLMFGVSTFYTVVGGMKAVIWTDTVQMMIMYGSIMLVIIKGMSEQGGFGAVWQRNLQSGRLEFFDFNPDPTIRHTFWTLAIGGYFTWIAIYGVNQAQVQRYLTVPTFKQARNTVSSGLNSLAAITLEDFVRPFFFQRISDKQAANVCKVLALAYGLVSFSLVFLVEKFGTGVQTATLSIFGMVGGPLLGIFTLGIFFPWANNKGSLVGGIMGFLISFWIGAGSNVAVAHGRLSFPEKPMSVEGCFHLNATEGPVPSTLSPDRLPMWLYRLSYLWYSAAGCWSVIAIGLVVSWATGMQDPRTLDPKLISPIWHRLKAKLPSSLVFRLGLNVGADYDPFAAGTAELKANPSRASTVTNFNGETAFTSDPLYENPDDAQRSQPALA</sequence>
<gene>
    <name evidence="14" type="ORF">DSTB1V02_LOCUS11192</name>
</gene>
<evidence type="ECO:0000256" key="3">
    <source>
        <dbReference type="ARBA" id="ARBA00022448"/>
    </source>
</evidence>
<evidence type="ECO:0000313" key="14">
    <source>
        <dbReference type="EMBL" id="CAD7251425.1"/>
    </source>
</evidence>
<comment type="similarity">
    <text evidence="2 11">Belongs to the sodium:solute symporter (SSF) (TC 2.A.21) family.</text>
</comment>
<dbReference type="PROSITE" id="PS50283">
    <property type="entry name" value="NA_SOLUT_SYMP_3"/>
    <property type="match status" value="2"/>
</dbReference>
<dbReference type="EMBL" id="LR903056">
    <property type="protein sequence ID" value="CAD7251425.1"/>
    <property type="molecule type" value="Genomic_DNA"/>
</dbReference>
<dbReference type="GO" id="GO:0006814">
    <property type="term" value="P:sodium ion transport"/>
    <property type="evidence" value="ECO:0007669"/>
    <property type="project" value="UniProtKB-KW"/>
</dbReference>
<dbReference type="GO" id="GO:0015293">
    <property type="term" value="F:symporter activity"/>
    <property type="evidence" value="ECO:0007669"/>
    <property type="project" value="TreeGrafter"/>
</dbReference>
<keyword evidence="10" id="KW-0739">Sodium transport</keyword>
<keyword evidence="15" id="KW-1185">Reference proteome</keyword>
<dbReference type="InterPro" id="IPR051163">
    <property type="entry name" value="Sodium:Solute_Symporter_SSF"/>
</dbReference>
<dbReference type="InterPro" id="IPR001734">
    <property type="entry name" value="Na/solute_symporter"/>
</dbReference>
<comment type="subcellular location">
    <subcellularLocation>
        <location evidence="1">Cell membrane</location>
        <topology evidence="1">Multi-pass membrane protein</topology>
    </subcellularLocation>
</comment>
<dbReference type="Pfam" id="PF00474">
    <property type="entry name" value="SSF"/>
    <property type="match status" value="1"/>
</dbReference>
<feature type="transmembrane region" description="Helical" evidence="13">
    <location>
        <begin position="69"/>
        <end position="90"/>
    </location>
</feature>
<evidence type="ECO:0000256" key="1">
    <source>
        <dbReference type="ARBA" id="ARBA00004651"/>
    </source>
</evidence>
<dbReference type="InterPro" id="IPR038377">
    <property type="entry name" value="Na/Glc_symporter_sf"/>
</dbReference>
<dbReference type="PANTHER" id="PTHR42985">
    <property type="entry name" value="SODIUM-COUPLED MONOCARBOXYLATE TRANSPORTER"/>
    <property type="match status" value="1"/>
</dbReference>
<keyword evidence="5 13" id="KW-0812">Transmembrane</keyword>
<feature type="transmembrane region" description="Helical" evidence="13">
    <location>
        <begin position="375"/>
        <end position="394"/>
    </location>
</feature>
<evidence type="ECO:0000256" key="6">
    <source>
        <dbReference type="ARBA" id="ARBA00022989"/>
    </source>
</evidence>
<keyword evidence="4" id="KW-1003">Cell membrane</keyword>
<organism evidence="14">
    <name type="scientific">Darwinula stevensoni</name>
    <dbReference type="NCBI Taxonomy" id="69355"/>
    <lineage>
        <taxon>Eukaryota</taxon>
        <taxon>Metazoa</taxon>
        <taxon>Ecdysozoa</taxon>
        <taxon>Arthropoda</taxon>
        <taxon>Crustacea</taxon>
        <taxon>Oligostraca</taxon>
        <taxon>Ostracoda</taxon>
        <taxon>Podocopa</taxon>
        <taxon>Podocopida</taxon>
        <taxon>Darwinulocopina</taxon>
        <taxon>Darwinuloidea</taxon>
        <taxon>Darwinulidae</taxon>
        <taxon>Darwinula</taxon>
    </lineage>
</organism>
<evidence type="ECO:0000256" key="13">
    <source>
        <dbReference type="SAM" id="Phobius"/>
    </source>
</evidence>
<dbReference type="Proteomes" id="UP000677054">
    <property type="component" value="Unassembled WGS sequence"/>
</dbReference>
<accession>A0A7R9AC24</accession>